<dbReference type="PANTHER" id="PTHR43163:SF6">
    <property type="entry name" value="DIPEPTIDE TRANSPORT SYSTEM PERMEASE PROTEIN DPPB-RELATED"/>
    <property type="match status" value="1"/>
</dbReference>
<dbReference type="Proteomes" id="UP001410795">
    <property type="component" value="Unassembled WGS sequence"/>
</dbReference>
<evidence type="ECO:0000256" key="6">
    <source>
        <dbReference type="ARBA" id="ARBA00023136"/>
    </source>
</evidence>
<evidence type="ECO:0000256" key="2">
    <source>
        <dbReference type="ARBA" id="ARBA00022448"/>
    </source>
</evidence>
<evidence type="ECO:0000256" key="4">
    <source>
        <dbReference type="ARBA" id="ARBA00022692"/>
    </source>
</evidence>
<evidence type="ECO:0000256" key="3">
    <source>
        <dbReference type="ARBA" id="ARBA00022475"/>
    </source>
</evidence>
<dbReference type="CDD" id="cd06261">
    <property type="entry name" value="TM_PBP2"/>
    <property type="match status" value="1"/>
</dbReference>
<proteinExistence type="inferred from homology"/>
<dbReference type="Pfam" id="PF19300">
    <property type="entry name" value="BPD_transp_1_N"/>
    <property type="match status" value="1"/>
</dbReference>
<comment type="caution">
    <text evidence="9">The sequence shown here is derived from an EMBL/GenBank/DDBJ whole genome shotgun (WGS) entry which is preliminary data.</text>
</comment>
<accession>A0ABP7BWH9</accession>
<feature type="transmembrane region" description="Helical" evidence="7">
    <location>
        <begin position="174"/>
        <end position="197"/>
    </location>
</feature>
<dbReference type="RefSeq" id="WP_221858054.1">
    <property type="nucleotide sequence ID" value="NZ_BAAAYV010000025.1"/>
</dbReference>
<dbReference type="EMBL" id="BAAAYV010000025">
    <property type="protein sequence ID" value="GAA3668789.1"/>
    <property type="molecule type" value="Genomic_DNA"/>
</dbReference>
<evidence type="ECO:0000259" key="8">
    <source>
        <dbReference type="PROSITE" id="PS50928"/>
    </source>
</evidence>
<sequence>MIRVVLFRLGTGVITLLLASFLVYFVVQALPGDVAEQLLGQNATPEAVAALRAQLDLDTNVWLRFVQWLGGAATGDFGTSLVSGEPVAGALWGAFGRTLLIAVPAILLGVGLSVLLGLRAGARRGTGTDSGISVLALVAMSIPEFVIATLLVLVFAILVPVFPAVVLEGADATVGTLLSAAVLPCATLVISMSAYIIRAMRSATIDTLATEYATTAELKGVPRGQVLRRHVLPNALLPVLPVVSINVAWLLGGVVVVETVFNYPGLGKLMIDSVSTRDLPMLQAITLLSALVYVISNLLADLVALAVDPRQRALESRRRRPRAQAAEGSPA</sequence>
<evidence type="ECO:0000313" key="9">
    <source>
        <dbReference type="EMBL" id="GAA3668789.1"/>
    </source>
</evidence>
<evidence type="ECO:0000256" key="5">
    <source>
        <dbReference type="ARBA" id="ARBA00022989"/>
    </source>
</evidence>
<gene>
    <name evidence="9" type="ORF">GCM10022202_33600</name>
</gene>
<organism evidence="9 10">
    <name type="scientific">Microbacterium marinilacus</name>
    <dbReference type="NCBI Taxonomy" id="415209"/>
    <lineage>
        <taxon>Bacteria</taxon>
        <taxon>Bacillati</taxon>
        <taxon>Actinomycetota</taxon>
        <taxon>Actinomycetes</taxon>
        <taxon>Micrococcales</taxon>
        <taxon>Microbacteriaceae</taxon>
        <taxon>Microbacterium</taxon>
    </lineage>
</organism>
<keyword evidence="10" id="KW-1185">Reference proteome</keyword>
<feature type="domain" description="ABC transmembrane type-1" evidence="8">
    <location>
        <begin position="95"/>
        <end position="300"/>
    </location>
</feature>
<evidence type="ECO:0000313" key="10">
    <source>
        <dbReference type="Proteomes" id="UP001410795"/>
    </source>
</evidence>
<comment type="subcellular location">
    <subcellularLocation>
        <location evidence="1 7">Cell membrane</location>
        <topology evidence="1 7">Multi-pass membrane protein</topology>
    </subcellularLocation>
</comment>
<feature type="transmembrane region" description="Helical" evidence="7">
    <location>
        <begin position="99"/>
        <end position="122"/>
    </location>
</feature>
<dbReference type="Pfam" id="PF00528">
    <property type="entry name" value="BPD_transp_1"/>
    <property type="match status" value="1"/>
</dbReference>
<feature type="transmembrane region" description="Helical" evidence="7">
    <location>
        <begin position="134"/>
        <end position="162"/>
    </location>
</feature>
<dbReference type="PROSITE" id="PS50928">
    <property type="entry name" value="ABC_TM1"/>
    <property type="match status" value="1"/>
</dbReference>
<keyword evidence="5 7" id="KW-1133">Transmembrane helix</keyword>
<keyword evidence="6 7" id="KW-0472">Membrane</keyword>
<evidence type="ECO:0000256" key="7">
    <source>
        <dbReference type="RuleBase" id="RU363032"/>
    </source>
</evidence>
<dbReference type="PANTHER" id="PTHR43163">
    <property type="entry name" value="DIPEPTIDE TRANSPORT SYSTEM PERMEASE PROTEIN DPPB-RELATED"/>
    <property type="match status" value="1"/>
</dbReference>
<dbReference type="InterPro" id="IPR045621">
    <property type="entry name" value="BPD_transp_1_N"/>
</dbReference>
<dbReference type="SUPFAM" id="SSF161098">
    <property type="entry name" value="MetI-like"/>
    <property type="match status" value="1"/>
</dbReference>
<dbReference type="InterPro" id="IPR000515">
    <property type="entry name" value="MetI-like"/>
</dbReference>
<comment type="similarity">
    <text evidence="7">Belongs to the binding-protein-dependent transport system permease family.</text>
</comment>
<feature type="transmembrane region" description="Helical" evidence="7">
    <location>
        <begin position="7"/>
        <end position="27"/>
    </location>
</feature>
<dbReference type="InterPro" id="IPR035906">
    <property type="entry name" value="MetI-like_sf"/>
</dbReference>
<feature type="transmembrane region" description="Helical" evidence="7">
    <location>
        <begin position="235"/>
        <end position="261"/>
    </location>
</feature>
<feature type="transmembrane region" description="Helical" evidence="7">
    <location>
        <begin position="281"/>
        <end position="307"/>
    </location>
</feature>
<keyword evidence="3" id="KW-1003">Cell membrane</keyword>
<reference evidence="10" key="1">
    <citation type="journal article" date="2019" name="Int. J. Syst. Evol. Microbiol.">
        <title>The Global Catalogue of Microorganisms (GCM) 10K type strain sequencing project: providing services to taxonomists for standard genome sequencing and annotation.</title>
        <authorList>
            <consortium name="The Broad Institute Genomics Platform"/>
            <consortium name="The Broad Institute Genome Sequencing Center for Infectious Disease"/>
            <person name="Wu L."/>
            <person name="Ma J."/>
        </authorList>
    </citation>
    <scope>NUCLEOTIDE SEQUENCE [LARGE SCALE GENOMIC DNA]</scope>
    <source>
        <strain evidence="10">JCM 16546</strain>
    </source>
</reference>
<keyword evidence="4 7" id="KW-0812">Transmembrane</keyword>
<evidence type="ECO:0000256" key="1">
    <source>
        <dbReference type="ARBA" id="ARBA00004651"/>
    </source>
</evidence>
<name>A0ABP7BWH9_9MICO</name>
<dbReference type="Gene3D" id="1.10.3720.10">
    <property type="entry name" value="MetI-like"/>
    <property type="match status" value="1"/>
</dbReference>
<keyword evidence="2 7" id="KW-0813">Transport</keyword>
<protein>
    <submittedName>
        <fullName evidence="9">ABC transporter permease</fullName>
    </submittedName>
</protein>